<evidence type="ECO:0000256" key="4">
    <source>
        <dbReference type="PROSITE-ProRule" id="PRU00175"/>
    </source>
</evidence>
<evidence type="ECO:0000256" key="1">
    <source>
        <dbReference type="ARBA" id="ARBA00022723"/>
    </source>
</evidence>
<gene>
    <name evidence="6" type="ORF">GSCOC_T00028419001</name>
</gene>
<dbReference type="InterPro" id="IPR017907">
    <property type="entry name" value="Znf_RING_CS"/>
</dbReference>
<feature type="domain" description="RING-type" evidence="5">
    <location>
        <begin position="133"/>
        <end position="182"/>
    </location>
</feature>
<dbReference type="STRING" id="49390.A0A068UL96"/>
<keyword evidence="2 4" id="KW-0863">Zinc-finger</keyword>
<dbReference type="InterPro" id="IPR033326">
    <property type="entry name" value="BAH1"/>
</dbReference>
<dbReference type="InterPro" id="IPR013083">
    <property type="entry name" value="Znf_RING/FYVE/PHD"/>
</dbReference>
<organism evidence="6 7">
    <name type="scientific">Coffea canephora</name>
    <name type="common">Robusta coffee</name>
    <dbReference type="NCBI Taxonomy" id="49390"/>
    <lineage>
        <taxon>Eukaryota</taxon>
        <taxon>Viridiplantae</taxon>
        <taxon>Streptophyta</taxon>
        <taxon>Embryophyta</taxon>
        <taxon>Tracheophyta</taxon>
        <taxon>Spermatophyta</taxon>
        <taxon>Magnoliopsida</taxon>
        <taxon>eudicotyledons</taxon>
        <taxon>Gunneridae</taxon>
        <taxon>Pentapetalae</taxon>
        <taxon>asterids</taxon>
        <taxon>lamiids</taxon>
        <taxon>Gentianales</taxon>
        <taxon>Rubiaceae</taxon>
        <taxon>Ixoroideae</taxon>
        <taxon>Gardenieae complex</taxon>
        <taxon>Bertiereae - Coffeeae clade</taxon>
        <taxon>Coffeeae</taxon>
        <taxon>Coffea</taxon>
    </lineage>
</organism>
<dbReference type="InterPro" id="IPR001841">
    <property type="entry name" value="Znf_RING"/>
</dbReference>
<dbReference type="PROSITE" id="PS00518">
    <property type="entry name" value="ZF_RING_1"/>
    <property type="match status" value="1"/>
</dbReference>
<evidence type="ECO:0000256" key="3">
    <source>
        <dbReference type="ARBA" id="ARBA00022833"/>
    </source>
</evidence>
<evidence type="ECO:0000313" key="6">
    <source>
        <dbReference type="EMBL" id="CDP09191.1"/>
    </source>
</evidence>
<accession>A0A068UL96</accession>
<dbReference type="SMART" id="SM00184">
    <property type="entry name" value="RING"/>
    <property type="match status" value="1"/>
</dbReference>
<keyword evidence="3" id="KW-0862">Zinc</keyword>
<evidence type="ECO:0000259" key="5">
    <source>
        <dbReference type="PROSITE" id="PS50089"/>
    </source>
</evidence>
<keyword evidence="1" id="KW-0479">Metal-binding</keyword>
<sequence>MAKYLKTLLASGFRKYFVICINRVREKHAALALESNASTSSDIGTKAMGEVLRKYDKVHGSINNLKCQNVQLEDLKNPCLCELMAWHINVKEKKNKTTIPGLLDDCKLQISEGRFSISASLSNSRVLDVDLTCSICLEALFDPVSLTCSHMFCYMCACSAGSVSTIDGIKAADSKSKCPLCRKNGVFSGAMRMSQLSILLRRKLPEYWDERRQKERKARLEEAKEYWQLQCRAFVGID</sequence>
<dbReference type="Pfam" id="PF00097">
    <property type="entry name" value="zf-C3HC4"/>
    <property type="match status" value="1"/>
</dbReference>
<reference evidence="7" key="1">
    <citation type="journal article" date="2014" name="Science">
        <title>The coffee genome provides insight into the convergent evolution of caffeine biosynthesis.</title>
        <authorList>
            <person name="Denoeud F."/>
            <person name="Carretero-Paulet L."/>
            <person name="Dereeper A."/>
            <person name="Droc G."/>
            <person name="Guyot R."/>
            <person name="Pietrella M."/>
            <person name="Zheng C."/>
            <person name="Alberti A."/>
            <person name="Anthony F."/>
            <person name="Aprea G."/>
            <person name="Aury J.M."/>
            <person name="Bento P."/>
            <person name="Bernard M."/>
            <person name="Bocs S."/>
            <person name="Campa C."/>
            <person name="Cenci A."/>
            <person name="Combes M.C."/>
            <person name="Crouzillat D."/>
            <person name="Da Silva C."/>
            <person name="Daddiego L."/>
            <person name="De Bellis F."/>
            <person name="Dussert S."/>
            <person name="Garsmeur O."/>
            <person name="Gayraud T."/>
            <person name="Guignon V."/>
            <person name="Jahn K."/>
            <person name="Jamilloux V."/>
            <person name="Joet T."/>
            <person name="Labadie K."/>
            <person name="Lan T."/>
            <person name="Leclercq J."/>
            <person name="Lepelley M."/>
            <person name="Leroy T."/>
            <person name="Li L.T."/>
            <person name="Librado P."/>
            <person name="Lopez L."/>
            <person name="Munoz A."/>
            <person name="Noel B."/>
            <person name="Pallavicini A."/>
            <person name="Perrotta G."/>
            <person name="Poncet V."/>
            <person name="Pot D."/>
            <person name="Priyono X."/>
            <person name="Rigoreau M."/>
            <person name="Rouard M."/>
            <person name="Rozas J."/>
            <person name="Tranchant-Dubreuil C."/>
            <person name="VanBuren R."/>
            <person name="Zhang Q."/>
            <person name="Andrade A.C."/>
            <person name="Argout X."/>
            <person name="Bertrand B."/>
            <person name="de Kochko A."/>
            <person name="Graziosi G."/>
            <person name="Henry R.J."/>
            <person name="Jayarama X."/>
            <person name="Ming R."/>
            <person name="Nagai C."/>
            <person name="Rounsley S."/>
            <person name="Sankoff D."/>
            <person name="Giuliano G."/>
            <person name="Albert V.A."/>
            <person name="Wincker P."/>
            <person name="Lashermes P."/>
        </authorList>
    </citation>
    <scope>NUCLEOTIDE SEQUENCE [LARGE SCALE GENOMIC DNA]</scope>
    <source>
        <strain evidence="7">cv. DH200-94</strain>
    </source>
</reference>
<dbReference type="PhylomeDB" id="A0A068UL96"/>
<name>A0A068UL96_COFCA</name>
<dbReference type="Gene3D" id="3.30.40.10">
    <property type="entry name" value="Zinc/RING finger domain, C3HC4 (zinc finger)"/>
    <property type="match status" value="1"/>
</dbReference>
<dbReference type="PANTHER" id="PTHR46764">
    <property type="entry name" value="E3 UBIQUITIN-PROTEIN LIGASE BAH1"/>
    <property type="match status" value="1"/>
</dbReference>
<dbReference type="Proteomes" id="UP000295252">
    <property type="component" value="Chromosome I"/>
</dbReference>
<dbReference type="EMBL" id="HG739120">
    <property type="protein sequence ID" value="CDP09191.1"/>
    <property type="molecule type" value="Genomic_DNA"/>
</dbReference>
<evidence type="ECO:0000313" key="7">
    <source>
        <dbReference type="Proteomes" id="UP000295252"/>
    </source>
</evidence>
<dbReference type="AlphaFoldDB" id="A0A068UL96"/>
<keyword evidence="7" id="KW-1185">Reference proteome</keyword>
<dbReference type="GO" id="GO:0008270">
    <property type="term" value="F:zinc ion binding"/>
    <property type="evidence" value="ECO:0007669"/>
    <property type="project" value="UniProtKB-KW"/>
</dbReference>
<dbReference type="PROSITE" id="PS50089">
    <property type="entry name" value="ZF_RING_2"/>
    <property type="match status" value="1"/>
</dbReference>
<dbReference type="Gramene" id="CDP09191">
    <property type="protein sequence ID" value="CDP09191"/>
    <property type="gene ID" value="GSCOC_T00028419001"/>
</dbReference>
<dbReference type="PANTHER" id="PTHR46764:SF1">
    <property type="entry name" value="E3 UBIQUITIN-PROTEIN LIGASE NLA"/>
    <property type="match status" value="1"/>
</dbReference>
<dbReference type="SUPFAM" id="SSF57850">
    <property type="entry name" value="RING/U-box"/>
    <property type="match status" value="1"/>
</dbReference>
<dbReference type="InterPro" id="IPR018957">
    <property type="entry name" value="Znf_C3HC4_RING-type"/>
</dbReference>
<proteinExistence type="predicted"/>
<dbReference type="InParanoid" id="A0A068UL96"/>
<protein>
    <recommendedName>
        <fullName evidence="5">RING-type domain-containing protein</fullName>
    </recommendedName>
</protein>
<evidence type="ECO:0000256" key="2">
    <source>
        <dbReference type="ARBA" id="ARBA00022771"/>
    </source>
</evidence>